<keyword evidence="1" id="KW-0472">Membrane</keyword>
<dbReference type="PaxDb" id="73239-Q7R826"/>
<keyword evidence="1" id="KW-1133">Transmembrane helix</keyword>
<organism evidence="2 3">
    <name type="scientific">Plasmodium yoelii yoelii</name>
    <dbReference type="NCBI Taxonomy" id="73239"/>
    <lineage>
        <taxon>Eukaryota</taxon>
        <taxon>Sar</taxon>
        <taxon>Alveolata</taxon>
        <taxon>Apicomplexa</taxon>
        <taxon>Aconoidasida</taxon>
        <taxon>Haemosporida</taxon>
        <taxon>Plasmodiidae</taxon>
        <taxon>Plasmodium</taxon>
        <taxon>Plasmodium (Vinckeia)</taxon>
    </lineage>
</organism>
<protein>
    <submittedName>
        <fullName evidence="2">Yir3 protein</fullName>
    </submittedName>
</protein>
<dbReference type="Proteomes" id="UP000008553">
    <property type="component" value="Unassembled WGS sequence"/>
</dbReference>
<dbReference type="AlphaFoldDB" id="Q7R826"/>
<reference evidence="2 3" key="1">
    <citation type="journal article" date="2002" name="Nature">
        <title>Genome sequence and comparative analysis of the model rodent malaria parasite Plasmodium yoelii yoelii.</title>
        <authorList>
            <person name="Carlton J.M."/>
            <person name="Angiuoli S.V."/>
            <person name="Suh B.B."/>
            <person name="Kooij T.W."/>
            <person name="Pertea M."/>
            <person name="Silva J.C."/>
            <person name="Ermolaeva M.D."/>
            <person name="Allen J.E."/>
            <person name="Selengut J.D."/>
            <person name="Koo H.L."/>
            <person name="Peterson J.D."/>
            <person name="Pop M."/>
            <person name="Kosack D.S."/>
            <person name="Shumway M.F."/>
            <person name="Bidwell S.L."/>
            <person name="Shallom S.J."/>
            <person name="van Aken S.E."/>
            <person name="Riedmuller S.B."/>
            <person name="Feldblyum T.V."/>
            <person name="Cho J.K."/>
            <person name="Quackenbush J."/>
            <person name="Sedegah M."/>
            <person name="Shoaibi A."/>
            <person name="Cummings L.M."/>
            <person name="Florens L."/>
            <person name="Yates J.R."/>
            <person name="Raine J.D."/>
            <person name="Sinden R.E."/>
            <person name="Harris M.A."/>
            <person name="Cunningham D.A."/>
            <person name="Preiser P.R."/>
            <person name="Bergman L.W."/>
            <person name="Vaidya A.B."/>
            <person name="van Lin L.H."/>
            <person name="Janse C.J."/>
            <person name="Waters A.P."/>
            <person name="Smith H.O."/>
            <person name="White O.R."/>
            <person name="Salzberg S.L."/>
            <person name="Venter J.C."/>
            <person name="Fraser C.M."/>
            <person name="Hoffman S.L."/>
            <person name="Gardner M.J."/>
            <person name="Carucci D.J."/>
        </authorList>
    </citation>
    <scope>NUCLEOTIDE SEQUENCE [LARGE SCALE GENOMIC DNA]</scope>
    <source>
        <strain evidence="2 3">17XNL</strain>
    </source>
</reference>
<dbReference type="NCBIfam" id="TIGR01590">
    <property type="entry name" value="yir-bir-cir_Pla"/>
    <property type="match status" value="1"/>
</dbReference>
<evidence type="ECO:0000313" key="3">
    <source>
        <dbReference type="Proteomes" id="UP000008553"/>
    </source>
</evidence>
<dbReference type="Pfam" id="PF06022">
    <property type="entry name" value="Cir_Bir_Yir"/>
    <property type="match status" value="1"/>
</dbReference>
<dbReference type="InParanoid" id="Q7R826"/>
<sequence>MDSEIVYAFLIIIVSFTFFDICKRFKNVREWLPDQLDIKKEYQIKDKHHLNEYCTSGCDSSLDKISAGCLYLFNEFFRDSSVFEAVAKENFYVVEYILIWLSYMLNLTKTQENNSIEIFYNTYVKNGDKYINNIKYFSGCDGYKDLIDRSDYLLSMDMSIISKLYYAFNTLCDIYNELDTNKSNCAKCLEKVRQFIEKYEEFNIDYNNAENIPYFNVLLTLLNGYDNLKNKCEDFPSIPGIPNEISEHVSEVKSSSSIFSKLIPVVLIFSAISIFLGISYKRKNKKYKEDNESLICDSKSSDNPRNSNNS</sequence>
<name>Q7R826_PLAYO</name>
<evidence type="ECO:0000313" key="2">
    <source>
        <dbReference type="EMBL" id="EAA19836.1"/>
    </source>
</evidence>
<feature type="transmembrane region" description="Helical" evidence="1">
    <location>
        <begin position="262"/>
        <end position="280"/>
    </location>
</feature>
<gene>
    <name evidence="2" type="ORF">PY07397</name>
</gene>
<dbReference type="InterPro" id="IPR006477">
    <property type="entry name" value="Yir_bir_cir"/>
</dbReference>
<comment type="caution">
    <text evidence="2">The sequence shown here is derived from an EMBL/GenBank/DDBJ whole genome shotgun (WGS) entry which is preliminary data.</text>
</comment>
<accession>Q7R826</accession>
<evidence type="ECO:0000256" key="1">
    <source>
        <dbReference type="SAM" id="Phobius"/>
    </source>
</evidence>
<proteinExistence type="predicted"/>
<dbReference type="EMBL" id="AABL01002702">
    <property type="protein sequence ID" value="EAA19836.1"/>
    <property type="molecule type" value="Genomic_DNA"/>
</dbReference>
<feature type="transmembrane region" description="Helical" evidence="1">
    <location>
        <begin position="6"/>
        <end position="22"/>
    </location>
</feature>
<keyword evidence="1" id="KW-0812">Transmembrane</keyword>
<keyword evidence="3" id="KW-1185">Reference proteome</keyword>